<evidence type="ECO:0000313" key="3">
    <source>
        <dbReference type="Proteomes" id="UP000310066"/>
    </source>
</evidence>
<feature type="region of interest" description="Disordered" evidence="1">
    <location>
        <begin position="1134"/>
        <end position="1162"/>
    </location>
</feature>
<dbReference type="Proteomes" id="UP000310066">
    <property type="component" value="Unassembled WGS sequence"/>
</dbReference>
<feature type="compositionally biased region" description="Gly residues" evidence="1">
    <location>
        <begin position="998"/>
        <end position="1016"/>
    </location>
</feature>
<dbReference type="PANTHER" id="PTHR28298:SF1">
    <property type="entry name" value="EISOSOME PROTEIN 1"/>
    <property type="match status" value="1"/>
</dbReference>
<evidence type="ECO:0000256" key="1">
    <source>
        <dbReference type="SAM" id="MobiDB-lite"/>
    </source>
</evidence>
<feature type="compositionally biased region" description="Polar residues" evidence="1">
    <location>
        <begin position="906"/>
        <end position="917"/>
    </location>
</feature>
<evidence type="ECO:0008006" key="4">
    <source>
        <dbReference type="Google" id="ProtNLM"/>
    </source>
</evidence>
<comment type="caution">
    <text evidence="2">The sequence shown here is derived from an EMBL/GenBank/DDBJ whole genome shotgun (WGS) entry which is preliminary data.</text>
</comment>
<organism evidence="2 3">
    <name type="scientific">Friedmanniomyces endolithicus</name>
    <dbReference type="NCBI Taxonomy" id="329885"/>
    <lineage>
        <taxon>Eukaryota</taxon>
        <taxon>Fungi</taxon>
        <taxon>Dikarya</taxon>
        <taxon>Ascomycota</taxon>
        <taxon>Pezizomycotina</taxon>
        <taxon>Dothideomycetes</taxon>
        <taxon>Dothideomycetidae</taxon>
        <taxon>Mycosphaerellales</taxon>
        <taxon>Teratosphaeriaceae</taxon>
        <taxon>Friedmanniomyces</taxon>
    </lineage>
</organism>
<dbReference type="EMBL" id="NAJP01000003">
    <property type="protein sequence ID" value="TKA48712.1"/>
    <property type="molecule type" value="Genomic_DNA"/>
</dbReference>
<evidence type="ECO:0000313" key="2">
    <source>
        <dbReference type="EMBL" id="TKA48712.1"/>
    </source>
</evidence>
<feature type="compositionally biased region" description="Polar residues" evidence="1">
    <location>
        <begin position="1066"/>
        <end position="1080"/>
    </location>
</feature>
<sequence length="1162" mass="120870">MEGGRDMACPDPSAHNQHNKLSEQASTAALYATNPARRADPSESALGPDGKLSSKSAAASLKYARPQDLPSYPSSGLGNADSAGKAAMLAKDYKMKDLWHPELSAAGSKAALLAHQDGGKVDLWQPTASKAGNSAATLAMRTKGLSPELDRGYTADGKQRALLAATLSVSRSGAAPAPVAPSAYPDSKNAASNALNAATRSHRANSVRTAAEKRQPDGWNSEPMQAARVQNLGANMSPEMFTEHPPVAIEREEKAHNAALRASAVSMAKQMYDLQNRTVLGPDLRGGVEGAGAATARQQPSSQLDVKQEALRYIHLQDAAYKLAQERLAKVDKTFEAAKYREYYGYPDNPSQQQSSPKKTTNRLSMRSKGRRRAASDGVEDAEVSSDDDDEGRAQRIRSQMNQLNTGVAGVDEKKRAADRAKVYAAAEKKVHAQMHNLDEKVFADTGKVPPAMMEEWEAKARARAVEEKREKEVHPGQTHIGGGKYVSTAEIERIAAERLRPTLEGISAEAERRRERDREVKEGKEEAEREKREEKERVRGEKEEGRRMRNEEKASKKQYNEEAKARKSLDQRRSREVKREPAAVAADDDAEDGIEAEPKADKKRSTTLGRITSRLRRNRKTGDEPAEATAARESVVPAGTDAVSEVEDYEHLPAPLPSSSAHPVVAEKDAGLLAGRPGHAGVEDSSDDEWDEAADEHEGAGVGTAAVGAARAPKSEAEAIQHAFAVTDQTKHEDALAEKGKRAFGFGDPAVGGGAGVVAGPAREIGFGAGPGAGAGAVVPASSSYVVGEPGLERVASGAVDPCGEGGEDVTEHVGGLHKTLTANRLDPRVPLEAVAAGGVLGAGGMMAGAAATGDVGLGGNDAATNPVGDERKLGGEAIAPVTNTVAPLDGATAVDPIDSPAKLETNTLQARQTPATGEKETESKGLRGFFGKFRKDKGATKEPGRITSSAGKYGGESSTVNAGAGDPAATGAVSGDAVTSAQPTSDPVTTGVPTSGPGGLVGVGGAGTGAGAVAGGSTADPRAVSPSSFRRRSGALDDLSSVSSSGAEEEEEELTQRRGRGGFAQTTGRDVPSTTTTGEPEKKGSGGLMGFLGFGGGKGKEGGAGGAVGGGEEVETDQFEEARDHFDEGLAPAPAFAAGVGGKGRGVGSPVRETRFREDV</sequence>
<name>A0A4U0VIU7_9PEZI</name>
<dbReference type="InterPro" id="IPR024527">
    <property type="entry name" value="Eisosome1"/>
</dbReference>
<feature type="compositionally biased region" description="Low complexity" evidence="1">
    <location>
        <begin position="51"/>
        <end position="62"/>
    </location>
</feature>
<gene>
    <name evidence="2" type="ORF">B0A54_00848</name>
</gene>
<feature type="compositionally biased region" description="Acidic residues" evidence="1">
    <location>
        <begin position="587"/>
        <end position="596"/>
    </location>
</feature>
<feature type="compositionally biased region" description="Acidic residues" evidence="1">
    <location>
        <begin position="378"/>
        <end position="391"/>
    </location>
</feature>
<feature type="compositionally biased region" description="Gly residues" evidence="1">
    <location>
        <begin position="1087"/>
        <end position="1113"/>
    </location>
</feature>
<dbReference type="GO" id="GO:0070941">
    <property type="term" value="P:eisosome assembly"/>
    <property type="evidence" value="ECO:0007669"/>
    <property type="project" value="TreeGrafter"/>
</dbReference>
<feature type="compositionally biased region" description="Polar residues" evidence="1">
    <location>
        <begin position="349"/>
        <end position="365"/>
    </location>
</feature>
<dbReference type="OrthoDB" id="4070583at2759"/>
<feature type="region of interest" description="Disordered" evidence="1">
    <location>
        <begin position="197"/>
        <end position="221"/>
    </location>
</feature>
<feature type="compositionally biased region" description="Polar residues" evidence="1">
    <location>
        <begin position="948"/>
        <end position="963"/>
    </location>
</feature>
<feature type="region of interest" description="Disordered" evidence="1">
    <location>
        <begin position="1"/>
        <end position="81"/>
    </location>
</feature>
<proteinExistence type="predicted"/>
<dbReference type="STRING" id="329885.A0A4U0VIU7"/>
<feature type="region of interest" description="Disordered" evidence="1">
    <location>
        <begin position="899"/>
        <end position="1118"/>
    </location>
</feature>
<accession>A0A4U0VIU7</accession>
<feature type="compositionally biased region" description="Polar residues" evidence="1">
    <location>
        <begin position="979"/>
        <end position="989"/>
    </location>
</feature>
<feature type="region of interest" description="Disordered" evidence="1">
    <location>
        <begin position="344"/>
        <end position="393"/>
    </location>
</feature>
<dbReference type="AlphaFoldDB" id="A0A4U0VIU7"/>
<reference evidence="2 3" key="1">
    <citation type="submission" date="2017-03" db="EMBL/GenBank/DDBJ databases">
        <title>Genomes of endolithic fungi from Antarctica.</title>
        <authorList>
            <person name="Coleine C."/>
            <person name="Masonjones S."/>
            <person name="Stajich J.E."/>
        </authorList>
    </citation>
    <scope>NUCLEOTIDE SEQUENCE [LARGE SCALE GENOMIC DNA]</scope>
    <source>
        <strain evidence="2 3">CCFEE 5311</strain>
    </source>
</reference>
<feature type="region of interest" description="Disordered" evidence="1">
    <location>
        <begin position="507"/>
        <end position="641"/>
    </location>
</feature>
<dbReference type="PANTHER" id="PTHR28298">
    <property type="entry name" value="EISOSOME PROTEIN 1"/>
    <property type="match status" value="1"/>
</dbReference>
<feature type="compositionally biased region" description="Low complexity" evidence="1">
    <location>
        <begin position="1038"/>
        <end position="1048"/>
    </location>
</feature>
<feature type="compositionally biased region" description="Basic and acidic residues" evidence="1">
    <location>
        <begin position="510"/>
        <end position="582"/>
    </location>
</feature>
<dbReference type="Pfam" id="PF12757">
    <property type="entry name" value="Eisosome1"/>
    <property type="match status" value="1"/>
</dbReference>
<protein>
    <recommendedName>
        <fullName evidence="4">Eisosome protein 1</fullName>
    </recommendedName>
</protein>